<dbReference type="PANTHER" id="PTHR30203:SF24">
    <property type="entry name" value="BLR4935 PROTEIN"/>
    <property type="match status" value="1"/>
</dbReference>
<proteinExistence type="inferred from homology"/>
<dbReference type="RefSeq" id="WP_062802873.1">
    <property type="nucleotide sequence ID" value="NZ_CP014845.1"/>
</dbReference>
<dbReference type="AlphaFoldDB" id="A0A142JSJ4"/>
<accession>A0A142JSJ4</accession>
<evidence type="ECO:0008006" key="6">
    <source>
        <dbReference type="Google" id="ProtNLM"/>
    </source>
</evidence>
<gene>
    <name evidence="4" type="ORF">A2G96_24925</name>
</gene>
<dbReference type="GO" id="GO:0015562">
    <property type="term" value="F:efflux transmembrane transporter activity"/>
    <property type="evidence" value="ECO:0007669"/>
    <property type="project" value="InterPro"/>
</dbReference>
<dbReference type="KEGG" id="cnan:A2G96_24925"/>
<evidence type="ECO:0000313" key="5">
    <source>
        <dbReference type="Proteomes" id="UP000075238"/>
    </source>
</evidence>
<keyword evidence="2" id="KW-0175">Coiled coil</keyword>
<feature type="chain" id="PRO_5007498345" description="Transporter" evidence="3">
    <location>
        <begin position="21"/>
        <end position="405"/>
    </location>
</feature>
<dbReference type="STRING" id="1796606.A2G96_24925"/>
<comment type="similarity">
    <text evidence="1">Belongs to the outer membrane factor (OMF) (TC 1.B.17) family.</text>
</comment>
<dbReference type="InterPro" id="IPR010131">
    <property type="entry name" value="MdtP/NodT-like"/>
</dbReference>
<dbReference type="SUPFAM" id="SSF56954">
    <property type="entry name" value="Outer membrane efflux proteins (OEP)"/>
    <property type="match status" value="1"/>
</dbReference>
<dbReference type="Pfam" id="PF02321">
    <property type="entry name" value="OEP"/>
    <property type="match status" value="2"/>
</dbReference>
<dbReference type="Proteomes" id="UP000075238">
    <property type="component" value="Chromosome 2"/>
</dbReference>
<organism evidence="4 5">
    <name type="scientific">Cupriavidus nantongensis</name>
    <dbReference type="NCBI Taxonomy" id="1796606"/>
    <lineage>
        <taxon>Bacteria</taxon>
        <taxon>Pseudomonadati</taxon>
        <taxon>Pseudomonadota</taxon>
        <taxon>Betaproteobacteria</taxon>
        <taxon>Burkholderiales</taxon>
        <taxon>Burkholderiaceae</taxon>
        <taxon>Cupriavidus</taxon>
    </lineage>
</organism>
<evidence type="ECO:0000256" key="1">
    <source>
        <dbReference type="ARBA" id="ARBA00007613"/>
    </source>
</evidence>
<reference evidence="4 5" key="1">
    <citation type="submission" date="2016-03" db="EMBL/GenBank/DDBJ databases">
        <title>Complete genome sequence of a novel chlorpyrifos degrading bacterium, Cupriavidus nantongensis sp. X1.</title>
        <authorList>
            <person name="Fang L."/>
        </authorList>
    </citation>
    <scope>NUCLEOTIDE SEQUENCE [LARGE SCALE GENOMIC DNA]</scope>
    <source>
        <strain evidence="4 5">X1</strain>
    </source>
</reference>
<dbReference type="EMBL" id="CP014845">
    <property type="protein sequence ID" value="AMR81056.1"/>
    <property type="molecule type" value="Genomic_DNA"/>
</dbReference>
<feature type="coiled-coil region" evidence="2">
    <location>
        <begin position="299"/>
        <end position="344"/>
    </location>
</feature>
<dbReference type="PANTHER" id="PTHR30203">
    <property type="entry name" value="OUTER MEMBRANE CATION EFFLUX PROTEIN"/>
    <property type="match status" value="1"/>
</dbReference>
<keyword evidence="3" id="KW-0732">Signal</keyword>
<evidence type="ECO:0000256" key="3">
    <source>
        <dbReference type="SAM" id="SignalP"/>
    </source>
</evidence>
<feature type="signal peptide" evidence="3">
    <location>
        <begin position="1"/>
        <end position="20"/>
    </location>
</feature>
<dbReference type="OrthoDB" id="8558511at2"/>
<dbReference type="InterPro" id="IPR003423">
    <property type="entry name" value="OMP_efflux"/>
</dbReference>
<sequence length="405" mass="43802">MHKFFISVMASALLMPAAHGQSAPADLRALFDAAWERSVAFQATEGRRLEAAASRVQADSLIAGPPTLGLLHRDDRWTERRGLRESEVQLGVPVWLPGQRAARGDLADAQAAEAEAGAALARLNLAAEVRERVWQLAAVEGEREVMRRRAGIAASLRDDVRRRVNAGDLARTDLLLAQQDDLAAQGLLADSEARVVEAKARLLQATGVSALPSRYDETAAPAADPAAHAASHPRLQAVQQAVLRSERQLGYLRKSRRDPPEVGVMYRNDRAGGGMPGDQTVGLFVRIPFATDARNLPREAAAQSELMTARAELERTERIVRAEIDAAQAALRLAEQQLGLTQERSAALSERASLLRKTFNAGEIGLPEVLRAQNQALEAEADLARQRARRGIAIATLNQALGVLP</sequence>
<dbReference type="Gene3D" id="1.20.1600.10">
    <property type="entry name" value="Outer membrane efflux proteins (OEP)"/>
    <property type="match status" value="1"/>
</dbReference>
<keyword evidence="5" id="KW-1185">Reference proteome</keyword>
<protein>
    <recommendedName>
        <fullName evidence="6">Transporter</fullName>
    </recommendedName>
</protein>
<name>A0A142JSJ4_9BURK</name>
<evidence type="ECO:0000256" key="2">
    <source>
        <dbReference type="SAM" id="Coils"/>
    </source>
</evidence>
<evidence type="ECO:0000313" key="4">
    <source>
        <dbReference type="EMBL" id="AMR81056.1"/>
    </source>
</evidence>